<dbReference type="AlphaFoldDB" id="A0AB39XN33"/>
<sequence length="1264" mass="138366">MFEITGDDIALLNDTDLRALIGRLCEAELRRQGHPVSHVTWGGSQTAKDGGLDVHVGLPTGASINGFIPRPETGFQVKKPDMPRQEILDEMKPDGVVRPILVELAQASGSYIIVSATGSTAHSALKNRKKAMADAVEGIADASKLVLDFYDRNRVATWLRDHPGLIPWVRCLIGKSIPGWQSFGSWSRAPGGTDDSYLVDGEARIKTGDEKEGEGLSAIDGINRIRDVLRQPRQVVRLVGLSGVGKTRLCEALFEDKVGNGGLDPSLAYYTNVAEDPNPPPIGLASDLIAARRRGILVIDNCPFELHGELAKVAREANSTISVITVEYDIRDDQPEGTDLFALDTSSLPLIEKLVARRYPQVSQIDAGTIAQFSGGNARVALALATTIGKNDSISKLSDADLFKRLFQQRHEHDPDLLLIAQACSLVYSFEGVKTEGKGAELPIVAGLIGKPVSEVYAAVAELKRRDLLQERAEWRAVLPHAIANRLAALALQNIPAATILKTLVSDAPPRLRRSFSRRLGYLDGSMEARSIVQAWLAPGGMLADITNLGEDERTMLANVAPVMPDETLAAIERVLKDADEPTLARATHVVRLLRSLAYEPEQFERAIALLIKIALAANDDDDSGAAGIAPSLFYIVLSGTHAPIVMRLKVLEGLLKSDEPGCSALGLKSLDAVLKTDHFSSAHSFEFGARSRDYGYYPPTGQDVQDWFAAVLHLISPLALSDAPAAPGVRTAIAHEFRGLWCNAGQADALEALMRQIASKRFWREGWVAVHQTRIFDAEHMPAEIRERLSALEEFLRPKNLVDKVNGVVLGSGRNIDLDDLDEIENDDYEGAMVRMNQTVENLGKDVANDDEAFKALLPGLVRGGSRVPLFGVGLGSTTEKPYEIWQAFVTEFSVADKPDTGLMGGFLTGLQKRNAMLADKILDEAVEHPSVGVYFPHLQARVIVDEKGVQRLHRALELGKADITQYYALTHGRASEEISGPEFRDLLLAIAGKPGGLAVALEILSMRLVANGIDKREPVPEVAETGRVLLDAFEFHEKNGRTDREDRELGRIAHVSLFGDEGVPIVRSIIRKMMVAVGRYDIRAYNQDDLVTGLLRVHPKIVLDEAFSGDAKARQKAVQVFLDFQRFHKNPLGVVPDDVLLAWCDADPAVRYPLMAASAGLFKRPANNEPHEWLPLASKLLNKSTDPDAVLNEIVRRLRPWSWSGSLATKLEERLKLLEKLPTDHAPDLANAISKAKADLQEWIAKERKRRGSREPGTQRSV</sequence>
<dbReference type="EMBL" id="CP165734">
    <property type="protein sequence ID" value="XDV58861.1"/>
    <property type="molecule type" value="Genomic_DNA"/>
</dbReference>
<organism evidence="1">
    <name type="scientific">Bradyrhizobium sp. LLZ17</name>
    <dbReference type="NCBI Taxonomy" id="3239388"/>
    <lineage>
        <taxon>Bacteria</taxon>
        <taxon>Pseudomonadati</taxon>
        <taxon>Pseudomonadota</taxon>
        <taxon>Alphaproteobacteria</taxon>
        <taxon>Hyphomicrobiales</taxon>
        <taxon>Nitrobacteraceae</taxon>
        <taxon>Bradyrhizobium</taxon>
    </lineage>
</organism>
<proteinExistence type="predicted"/>
<evidence type="ECO:0000313" key="1">
    <source>
        <dbReference type="EMBL" id="XDV58861.1"/>
    </source>
</evidence>
<name>A0AB39XN33_9BRAD</name>
<reference evidence="1" key="1">
    <citation type="submission" date="2024-08" db="EMBL/GenBank/DDBJ databases">
        <authorList>
            <person name="Chaddad Z."/>
            <person name="Lamrabet M."/>
            <person name="Bouhnik O."/>
            <person name="Alami S."/>
            <person name="Wipf D."/>
            <person name="Courty P.E."/>
            <person name="Missbah El Idrissi M."/>
        </authorList>
    </citation>
    <scope>NUCLEOTIDE SEQUENCE</scope>
    <source>
        <strain evidence="1">LLZ17</strain>
    </source>
</reference>
<accession>A0AB39XN33</accession>
<protein>
    <submittedName>
        <fullName evidence="1">Uncharacterized protein</fullName>
    </submittedName>
</protein>
<gene>
    <name evidence="1" type="ORF">AB8Z38_05095</name>
</gene>
<dbReference type="RefSeq" id="WP_369723395.1">
    <property type="nucleotide sequence ID" value="NZ_CP165734.1"/>
</dbReference>